<reference evidence="13 14" key="1">
    <citation type="journal article" date="2023" name="bioRxiv">
        <title>An intranuclear bacterial parasite of deep-sea mussels expresses apoptosis inhibitors acquired from its host.</title>
        <authorList>
            <person name="Gonzalez Porras M.A."/>
            <person name="Assie A."/>
            <person name="Tietjen M."/>
            <person name="Violette M."/>
            <person name="Kleiner M."/>
            <person name="Gruber-Vodicka H."/>
            <person name="Dubilier N."/>
            <person name="Leisch N."/>
        </authorList>
    </citation>
    <scope>NUCLEOTIDE SEQUENCE [LARGE SCALE GENOMIC DNA]</scope>
    <source>
        <strain evidence="13">IAP13</strain>
    </source>
</reference>
<keyword evidence="8 11" id="KW-0472">Membrane</keyword>
<dbReference type="GO" id="GO:0015628">
    <property type="term" value="P:protein secretion by the type II secretion system"/>
    <property type="evidence" value="ECO:0007669"/>
    <property type="project" value="InterPro"/>
</dbReference>
<feature type="domain" description="General secretion pathway GspH" evidence="12">
    <location>
        <begin position="43"/>
        <end position="160"/>
    </location>
</feature>
<protein>
    <recommendedName>
        <fullName evidence="2">Type II secretion system protein H</fullName>
    </recommendedName>
    <alternativeName>
        <fullName evidence="10">General secretion pathway protein H</fullName>
    </alternativeName>
</protein>
<dbReference type="InterPro" id="IPR049875">
    <property type="entry name" value="TypeII_GspH"/>
</dbReference>
<keyword evidence="14" id="KW-1185">Reference proteome</keyword>
<gene>
    <name evidence="13" type="primary">gspH</name>
    <name evidence="13" type="ORF">QS748_05000</name>
</gene>
<evidence type="ECO:0000256" key="3">
    <source>
        <dbReference type="ARBA" id="ARBA00022475"/>
    </source>
</evidence>
<evidence type="ECO:0000256" key="9">
    <source>
        <dbReference type="ARBA" id="ARBA00025772"/>
    </source>
</evidence>
<keyword evidence="5" id="KW-0997">Cell inner membrane</keyword>
<name>A0AA90SCW7_9GAMM</name>
<dbReference type="EMBL" id="JASXSV010000005">
    <property type="protein sequence ID" value="MDP0588567.1"/>
    <property type="molecule type" value="Genomic_DNA"/>
</dbReference>
<evidence type="ECO:0000256" key="11">
    <source>
        <dbReference type="SAM" id="Phobius"/>
    </source>
</evidence>
<dbReference type="InterPro" id="IPR012902">
    <property type="entry name" value="N_methyl_site"/>
</dbReference>
<dbReference type="GO" id="GO:0015627">
    <property type="term" value="C:type II protein secretion system complex"/>
    <property type="evidence" value="ECO:0007669"/>
    <property type="project" value="InterPro"/>
</dbReference>
<organism evidence="13 14">
    <name type="scientific">Candidatus Endonucleibacter bathymodioli</name>
    <dbReference type="NCBI Taxonomy" id="539814"/>
    <lineage>
        <taxon>Bacteria</taxon>
        <taxon>Pseudomonadati</taxon>
        <taxon>Pseudomonadota</taxon>
        <taxon>Gammaproteobacteria</taxon>
        <taxon>Oceanospirillales</taxon>
        <taxon>Endozoicomonadaceae</taxon>
        <taxon>Candidatus Endonucleibacter</taxon>
    </lineage>
</organism>
<evidence type="ECO:0000256" key="8">
    <source>
        <dbReference type="ARBA" id="ARBA00023136"/>
    </source>
</evidence>
<dbReference type="Proteomes" id="UP001178148">
    <property type="component" value="Unassembled WGS sequence"/>
</dbReference>
<dbReference type="GO" id="GO:0005886">
    <property type="term" value="C:plasma membrane"/>
    <property type="evidence" value="ECO:0007669"/>
    <property type="project" value="UniProtKB-SubCell"/>
</dbReference>
<dbReference type="InterPro" id="IPR022346">
    <property type="entry name" value="T2SS_GspH"/>
</dbReference>
<evidence type="ECO:0000256" key="5">
    <source>
        <dbReference type="ARBA" id="ARBA00022519"/>
    </source>
</evidence>
<dbReference type="NCBIfam" id="TIGR02532">
    <property type="entry name" value="IV_pilin_GFxxxE"/>
    <property type="match status" value="1"/>
</dbReference>
<proteinExistence type="inferred from homology"/>
<comment type="caution">
    <text evidence="13">The sequence shown here is derived from an EMBL/GenBank/DDBJ whole genome shotgun (WGS) entry which is preliminary data.</text>
</comment>
<keyword evidence="7 11" id="KW-1133">Transmembrane helix</keyword>
<evidence type="ECO:0000256" key="2">
    <source>
        <dbReference type="ARBA" id="ARBA00021549"/>
    </source>
</evidence>
<dbReference type="AlphaFoldDB" id="A0AA90SCW7"/>
<sequence length="169" mass="19356">MRRKCHGFTLVEMLVVVLIIGVLLGITLMTPMTGNAHRVAKEQATRLQLLFSQVRDKALLENAEFGFSVDDDGTYRWWVLPLEGKNWVMIEEKPFQPFQMPESYNIELETGEQESFDSNEIDEKDRPSVVFFSDRESTPFKLSIIPASDQKLSVILRSDGLSDVEISRE</sequence>
<evidence type="ECO:0000313" key="13">
    <source>
        <dbReference type="EMBL" id="MDP0588567.1"/>
    </source>
</evidence>
<dbReference type="Gene3D" id="3.55.40.10">
    <property type="entry name" value="minor pseudopilin epsh domain"/>
    <property type="match status" value="1"/>
</dbReference>
<dbReference type="Pfam" id="PF07963">
    <property type="entry name" value="N_methyl"/>
    <property type="match status" value="1"/>
</dbReference>
<evidence type="ECO:0000256" key="1">
    <source>
        <dbReference type="ARBA" id="ARBA00004377"/>
    </source>
</evidence>
<evidence type="ECO:0000256" key="7">
    <source>
        <dbReference type="ARBA" id="ARBA00022989"/>
    </source>
</evidence>
<dbReference type="PROSITE" id="PS00409">
    <property type="entry name" value="PROKAR_NTER_METHYL"/>
    <property type="match status" value="1"/>
</dbReference>
<dbReference type="SUPFAM" id="SSF54523">
    <property type="entry name" value="Pili subunits"/>
    <property type="match status" value="1"/>
</dbReference>
<keyword evidence="6 11" id="KW-0812">Transmembrane</keyword>
<evidence type="ECO:0000256" key="6">
    <source>
        <dbReference type="ARBA" id="ARBA00022692"/>
    </source>
</evidence>
<dbReference type="Pfam" id="PF12019">
    <property type="entry name" value="GspH"/>
    <property type="match status" value="1"/>
</dbReference>
<dbReference type="InterPro" id="IPR002416">
    <property type="entry name" value="T2SS_protein-GspH"/>
</dbReference>
<feature type="transmembrane region" description="Helical" evidence="11">
    <location>
        <begin position="7"/>
        <end position="29"/>
    </location>
</feature>
<accession>A0AA90SCW7</accession>
<evidence type="ECO:0000256" key="4">
    <source>
        <dbReference type="ARBA" id="ARBA00022481"/>
    </source>
</evidence>
<evidence type="ECO:0000256" key="10">
    <source>
        <dbReference type="ARBA" id="ARBA00030775"/>
    </source>
</evidence>
<keyword evidence="3" id="KW-1003">Cell membrane</keyword>
<keyword evidence="4" id="KW-0488">Methylation</keyword>
<evidence type="ECO:0000259" key="12">
    <source>
        <dbReference type="Pfam" id="PF12019"/>
    </source>
</evidence>
<evidence type="ECO:0000313" key="14">
    <source>
        <dbReference type="Proteomes" id="UP001178148"/>
    </source>
</evidence>
<dbReference type="PRINTS" id="PR00885">
    <property type="entry name" value="BCTERIALGSPH"/>
</dbReference>
<comment type="subcellular location">
    <subcellularLocation>
        <location evidence="1">Cell inner membrane</location>
        <topology evidence="1">Single-pass membrane protein</topology>
    </subcellularLocation>
</comment>
<dbReference type="InterPro" id="IPR045584">
    <property type="entry name" value="Pilin-like"/>
</dbReference>
<dbReference type="NCBIfam" id="TIGR01708">
    <property type="entry name" value="typeII_sec_gspH"/>
    <property type="match status" value="1"/>
</dbReference>
<comment type="similarity">
    <text evidence="9">Belongs to the GSP H family.</text>
</comment>